<dbReference type="InterPro" id="IPR030378">
    <property type="entry name" value="G_CP_dom"/>
</dbReference>
<keyword evidence="8" id="KW-1185">Reference proteome</keyword>
<dbReference type="InterPro" id="IPR050755">
    <property type="entry name" value="TRAFAC_YlqF/YawG_RiboMat"/>
</dbReference>
<evidence type="ECO:0000256" key="3">
    <source>
        <dbReference type="ARBA" id="ARBA00023134"/>
    </source>
</evidence>
<feature type="compositionally biased region" description="Basic and acidic residues" evidence="5">
    <location>
        <begin position="73"/>
        <end position="93"/>
    </location>
</feature>
<dbReference type="PRINTS" id="PR00326">
    <property type="entry name" value="GTP1OBG"/>
</dbReference>
<evidence type="ECO:0000313" key="7">
    <source>
        <dbReference type="EMBL" id="KAK9762760.1"/>
    </source>
</evidence>
<feature type="compositionally biased region" description="Basic and acidic residues" evidence="5">
    <location>
        <begin position="39"/>
        <end position="62"/>
    </location>
</feature>
<feature type="region of interest" description="Disordered" evidence="5">
    <location>
        <begin position="507"/>
        <end position="566"/>
    </location>
</feature>
<dbReference type="EMBL" id="JASJQH010000839">
    <property type="protein sequence ID" value="KAK9762760.1"/>
    <property type="molecule type" value="Genomic_DNA"/>
</dbReference>
<proteinExistence type="predicted"/>
<dbReference type="CDD" id="cd04178">
    <property type="entry name" value="Nucleostemin_like"/>
    <property type="match status" value="1"/>
</dbReference>
<evidence type="ECO:0000256" key="2">
    <source>
        <dbReference type="ARBA" id="ARBA00022741"/>
    </source>
</evidence>
<dbReference type="Pfam" id="PF01926">
    <property type="entry name" value="MMR_HSR1"/>
    <property type="match status" value="1"/>
</dbReference>
<organism evidence="7 8">
    <name type="scientific">Basidiobolus ranarum</name>
    <dbReference type="NCBI Taxonomy" id="34480"/>
    <lineage>
        <taxon>Eukaryota</taxon>
        <taxon>Fungi</taxon>
        <taxon>Fungi incertae sedis</taxon>
        <taxon>Zoopagomycota</taxon>
        <taxon>Entomophthoromycotina</taxon>
        <taxon>Basidiobolomycetes</taxon>
        <taxon>Basidiobolales</taxon>
        <taxon>Basidiobolaceae</taxon>
        <taxon>Basidiobolus</taxon>
    </lineage>
</organism>
<dbReference type="PROSITE" id="PS51721">
    <property type="entry name" value="G_CP"/>
    <property type="match status" value="1"/>
</dbReference>
<keyword evidence="2" id="KW-0547">Nucleotide-binding</keyword>
<evidence type="ECO:0000256" key="4">
    <source>
        <dbReference type="ARBA" id="ARBA00023242"/>
    </source>
</evidence>
<reference evidence="7 8" key="1">
    <citation type="submission" date="2023-04" db="EMBL/GenBank/DDBJ databases">
        <title>Genome of Basidiobolus ranarum AG-B5.</title>
        <authorList>
            <person name="Stajich J.E."/>
            <person name="Carter-House D."/>
            <person name="Gryganskyi A."/>
        </authorList>
    </citation>
    <scope>NUCLEOTIDE SEQUENCE [LARGE SCALE GENOMIC DNA]</scope>
    <source>
        <strain evidence="7 8">AG-B5</strain>
    </source>
</reference>
<keyword evidence="3" id="KW-0342">GTP-binding</keyword>
<protein>
    <submittedName>
        <fullName evidence="7">Nuclear GTP-binding protein nug1</fullName>
    </submittedName>
</protein>
<dbReference type="Gene3D" id="1.10.1580.10">
    <property type="match status" value="1"/>
</dbReference>
<dbReference type="SUPFAM" id="SSF52540">
    <property type="entry name" value="P-loop containing nucleoside triphosphate hydrolases"/>
    <property type="match status" value="1"/>
</dbReference>
<gene>
    <name evidence="7" type="primary">NUG1_2</name>
    <name evidence="7" type="ORF">K7432_011192</name>
</gene>
<dbReference type="InterPro" id="IPR027417">
    <property type="entry name" value="P-loop_NTPase"/>
</dbReference>
<evidence type="ECO:0000256" key="1">
    <source>
        <dbReference type="ARBA" id="ARBA00004123"/>
    </source>
</evidence>
<feature type="compositionally biased region" description="Basic residues" evidence="5">
    <location>
        <begin position="1"/>
        <end position="10"/>
    </location>
</feature>
<comment type="subcellular location">
    <subcellularLocation>
        <location evidence="1">Nucleus</location>
    </subcellularLocation>
</comment>
<evidence type="ECO:0000256" key="5">
    <source>
        <dbReference type="SAM" id="MobiDB-lite"/>
    </source>
</evidence>
<dbReference type="InterPro" id="IPR006073">
    <property type="entry name" value="GTP-bd"/>
</dbReference>
<dbReference type="Proteomes" id="UP001479436">
    <property type="component" value="Unassembled WGS sequence"/>
</dbReference>
<dbReference type="Pfam" id="PF08701">
    <property type="entry name" value="GN3L_Grn1"/>
    <property type="match status" value="1"/>
</dbReference>
<dbReference type="PANTHER" id="PTHR11089:SF30">
    <property type="entry name" value="GUANINE NUCLEOTIDE-BINDING PROTEIN-LIKE 3 HOMOLOG"/>
    <property type="match status" value="1"/>
</dbReference>
<feature type="domain" description="CP-type G" evidence="6">
    <location>
        <begin position="112"/>
        <end position="297"/>
    </location>
</feature>
<dbReference type="Gene3D" id="3.40.50.300">
    <property type="entry name" value="P-loop containing nucleotide triphosphate hydrolases"/>
    <property type="match status" value="1"/>
</dbReference>
<dbReference type="InterPro" id="IPR023179">
    <property type="entry name" value="GTP-bd_ortho_bundle_sf"/>
</dbReference>
<evidence type="ECO:0000259" key="6">
    <source>
        <dbReference type="PROSITE" id="PS51721"/>
    </source>
</evidence>
<feature type="region of interest" description="Disordered" evidence="5">
    <location>
        <begin position="1"/>
        <end position="93"/>
    </location>
</feature>
<accession>A0ABR2WMQ8</accession>
<dbReference type="PANTHER" id="PTHR11089">
    <property type="entry name" value="GTP-BINDING PROTEIN-RELATED"/>
    <property type="match status" value="1"/>
</dbReference>
<name>A0ABR2WMQ8_9FUNG</name>
<sequence length="566" mass="63301">MVKKNGKGRKVAGPPQPRLKKDPGVPNLRPYKKNLTNQLEKHKKDIEAQKERQQEARRRVSDQNRSLSSLVRNAEKRDAQFTADHGDKPEEKYSQVAEAALSSKDNSRRAYYKEFRKVMEAADVILEVLDARDPIGCRTKQIERLIMESGTNKRIILILNKIDLVPREIVEQWLKYLRNEYPTVAFKASTQSQRRNLGQSNISADTASEDLLNSSECLGADNLVKLLKNYCRNSNLKTSITVGVIGFPNVGKSSVINSLRRSKVCGVGSTPGFTKVAQEIHLDKNIKLLDCPGIVFSKGDNGESLSEVLLRNCIKVELLEDPVTPVEFIVEKCNSDQLMTLYNVEPFANANDFLIQLAQQRGKLKRGGIPDVTSAARSILNDWNIGKIPFYTVPPSNRRAQIDAAIVQGWSKEFSLDELDEDQSILASVKPSVEFSAQPVVMATNEEEANMDLMDDDDNDSMEEDVDNRVEAKPQIQINSKIKVKQISKNIKIQELITDAEAELNPQSNKNLKKQMKQQKKKAQKAISKLGEDMEMEEETAGVPPAFDFGAYAGGLPGGDDDDEEL</sequence>
<evidence type="ECO:0000313" key="8">
    <source>
        <dbReference type="Proteomes" id="UP001479436"/>
    </source>
</evidence>
<feature type="compositionally biased region" description="Basic residues" evidence="5">
    <location>
        <begin position="511"/>
        <end position="524"/>
    </location>
</feature>
<dbReference type="InterPro" id="IPR014813">
    <property type="entry name" value="Gnl3_N_dom"/>
</dbReference>
<keyword evidence="4" id="KW-0539">Nucleus</keyword>
<comment type="caution">
    <text evidence="7">The sequence shown here is derived from an EMBL/GenBank/DDBJ whole genome shotgun (WGS) entry which is preliminary data.</text>
</comment>